<comment type="caution">
    <text evidence="2">The sequence shown here is derived from an EMBL/GenBank/DDBJ whole genome shotgun (WGS) entry which is preliminary data.</text>
</comment>
<keyword evidence="3" id="KW-1185">Reference proteome</keyword>
<gene>
    <name evidence="2" type="ORF">Rhe02_42100</name>
</gene>
<feature type="chain" id="PRO_5038513046" description="Alpha-amylase" evidence="1">
    <location>
        <begin position="32"/>
        <end position="586"/>
    </location>
</feature>
<dbReference type="SUPFAM" id="SSF49452">
    <property type="entry name" value="Starch-binding domain-like"/>
    <property type="match status" value="3"/>
</dbReference>
<dbReference type="InterPro" id="IPR013784">
    <property type="entry name" value="Carb-bd-like_fold"/>
</dbReference>
<dbReference type="Proteomes" id="UP000612899">
    <property type="component" value="Unassembled WGS sequence"/>
</dbReference>
<feature type="signal peptide" evidence="1">
    <location>
        <begin position="1"/>
        <end position="31"/>
    </location>
</feature>
<evidence type="ECO:0008006" key="4">
    <source>
        <dbReference type="Google" id="ProtNLM"/>
    </source>
</evidence>
<protein>
    <recommendedName>
        <fullName evidence="4">Alpha-amylase</fullName>
    </recommendedName>
</protein>
<dbReference type="EMBL" id="BONY01000024">
    <property type="protein sequence ID" value="GIH06143.1"/>
    <property type="molecule type" value="Genomic_DNA"/>
</dbReference>
<organism evidence="2 3">
    <name type="scientific">Rhizocola hellebori</name>
    <dbReference type="NCBI Taxonomy" id="1392758"/>
    <lineage>
        <taxon>Bacteria</taxon>
        <taxon>Bacillati</taxon>
        <taxon>Actinomycetota</taxon>
        <taxon>Actinomycetes</taxon>
        <taxon>Micromonosporales</taxon>
        <taxon>Micromonosporaceae</taxon>
        <taxon>Rhizocola</taxon>
    </lineage>
</organism>
<accession>A0A8J3QAG0</accession>
<dbReference type="Pfam" id="PF13620">
    <property type="entry name" value="CarboxypepD_reg"/>
    <property type="match status" value="2"/>
</dbReference>
<sequence length="586" mass="60839">MRKFRLPRLGLLISGLMMVAVGAAAPAQAVADTGSIAGHLTDNGSPVVHAFVTVYGPSAVTTTTDVNGFYRAEGLQPGPEYRVTFSMAPGLTQFAQSKLTDPTATRYTVTAGAETIVDDSLLPRGSATGRFVDSDGSPIAGASVTLNHIGGSSGPGTTTDANGFWTIGSAFAASYEVLFQKYELGIYQLAFGKPAFDPGYRADPVTVTANTTTTVNDTALPRGDVLVHARDSLTGAPVNSFYAEIFPRSGSTETGTLLIQSVQAGTRNLNIFGEGHHSRSATVAVTGGAQAEVTVDLVPASALEVTAVDAATGAPVPGVCIQLTTLTDGTIDSECDEPTDEQGHLTRTFLEAGTYQVFAAPVNAPGYGAQWVGPHGGTGRQLQAKSITLSAGQTKSLTIKMDRAGTITGRVTKPDGQPAASARVGLVQGGYPICCGGPVTTSTDENGFYTIDFAGPYDWPLSFVQDNLQFAGHTANRHLAQTVRVRAGATTTYDYRFKAGTAVTATVLGRSGDTLVAHNAFTGDTTGWSFGDLSEPQHLSLLGPQFVKFRATGVDGEAWFGGDSFADASIFFIPGSGSKSITLNFG</sequence>
<reference evidence="2" key="1">
    <citation type="submission" date="2021-01" db="EMBL/GenBank/DDBJ databases">
        <title>Whole genome shotgun sequence of Rhizocola hellebori NBRC 109834.</title>
        <authorList>
            <person name="Komaki H."/>
            <person name="Tamura T."/>
        </authorList>
    </citation>
    <scope>NUCLEOTIDE SEQUENCE</scope>
    <source>
        <strain evidence="2">NBRC 109834</strain>
    </source>
</reference>
<name>A0A8J3QAG0_9ACTN</name>
<dbReference type="GO" id="GO:0030246">
    <property type="term" value="F:carbohydrate binding"/>
    <property type="evidence" value="ECO:0007669"/>
    <property type="project" value="InterPro"/>
</dbReference>
<evidence type="ECO:0000313" key="2">
    <source>
        <dbReference type="EMBL" id="GIH06143.1"/>
    </source>
</evidence>
<dbReference type="AlphaFoldDB" id="A0A8J3QAG0"/>
<keyword evidence="1" id="KW-0732">Signal</keyword>
<dbReference type="Gene3D" id="2.60.40.1120">
    <property type="entry name" value="Carboxypeptidase-like, regulatory domain"/>
    <property type="match status" value="4"/>
</dbReference>
<evidence type="ECO:0000256" key="1">
    <source>
        <dbReference type="SAM" id="SignalP"/>
    </source>
</evidence>
<evidence type="ECO:0000313" key="3">
    <source>
        <dbReference type="Proteomes" id="UP000612899"/>
    </source>
</evidence>
<proteinExistence type="predicted"/>
<dbReference type="RefSeq" id="WP_203909964.1">
    <property type="nucleotide sequence ID" value="NZ_BONY01000024.1"/>
</dbReference>